<dbReference type="Gene3D" id="1.10.8.730">
    <property type="match status" value="1"/>
</dbReference>
<keyword evidence="1" id="KW-0472">Membrane</keyword>
<dbReference type="SUPFAM" id="SSF52540">
    <property type="entry name" value="P-loop containing nucleoside triphosphate hydrolases"/>
    <property type="match status" value="1"/>
</dbReference>
<dbReference type="STRING" id="454136.NIES2119_27465"/>
<keyword evidence="1" id="KW-1133">Transmembrane helix</keyword>
<dbReference type="Gene3D" id="3.40.50.300">
    <property type="entry name" value="P-loop containing nucleotide triphosphate hydrolases"/>
    <property type="match status" value="1"/>
</dbReference>
<name>A0A1U7I6R4_9CYAN</name>
<keyword evidence="1" id="KW-0812">Transmembrane</keyword>
<gene>
    <name evidence="2" type="ORF">NIES2119_27465</name>
</gene>
<dbReference type="EMBL" id="MRCE01000044">
    <property type="protein sequence ID" value="OKH31966.1"/>
    <property type="molecule type" value="Genomic_DNA"/>
</dbReference>
<dbReference type="InterPro" id="IPR027417">
    <property type="entry name" value="P-loop_NTPase"/>
</dbReference>
<dbReference type="Proteomes" id="UP000185860">
    <property type="component" value="Unassembled WGS sequence"/>
</dbReference>
<feature type="transmembrane region" description="Helical" evidence="1">
    <location>
        <begin position="50"/>
        <end position="69"/>
    </location>
</feature>
<sequence length="1066" mass="120034">MLKDPDKDFVTVNKILGKQASIGFIPAEQLVPWMAIVIVSYIFTNGFFSLGMPWFFTTTFWLIISWWFLTGKKPHLFVDKFRFPPGSEWYNGNLSYLPPVPEKRPPALRTRFKDSQVRIKLKPKLAPNQQGGNSRLMPFQNYQNLLCLVTIKKDNREVSGYLLNEGSQYQVVFGFQTQGLHNLLYRQEVSNAASALEEGLKDIPSGEKLVFHTSCYSNDSIRQQQLNEQVETCHLKPISLLIRNEQKRVQELTLTGTRQVWNQTIFCTWTFNAQSGSKSNDPLSKFINGILNTASSIASQFTGNDRIYKERFYKQLLLQSFEQGYLSWEILLNTKIGLEIQPLNAEQLWSYLWKKFNNTPASPIPQLLTLSETASDYKLTETINSYKHACTILIEGQHGRSSCPEHKQDKSRIWLNGRNTECGVLTMEESPGGWINTREQLKWLWKVMSSTYVHDTEAVVEISAASNFFIQDNLARQAKQSKTARKLALEKGQGRDVGAEVKQEESFDAQKKMYKGAKALHAAVVFLVYRPTPEQLNQACQMLTNSFGSAKVIRERNIAWLVWLETLPITLGWLLHSSSLINERRLTFDTETVAGVLPLTAVRDIDPIGVEFITKGGKPVCVDLMHEQTSRAVITGESGSGKSVLGWRFALDALAANIPVVGMDISSGSGSTFETAIALLGDDGAYYDITKGSSNLLEIPDLRRFDKQERSRRLDQWKEFIRKSLTIISMGKVNDPKLAQRVDAILLLTLKKFLEDPEIIERYNAAFEKGWKSNEWQEIPTLKDLLKFCTKEQLNLQNFTDLDRIAINQIITQCNALLASPLGKAIARPSTFSPAPAIKFFALSGLSNEQDQYLMAMNAHAACIRNALSHPKSLFIGDELSILFKKDGFAEVVGELCAVGRKNGISVLLLSQDIDSICDCSAGTMILQNMVYRITGRLTSNAVNSWVKRLGYPSEIIAQNATEAFLPKATELCSNWLIEKGGRFWQTQFYPGEMVLASVANNQTELMARARVMAQYPDTLKGRLLALKQFTSEYVQAIKEGHSLANIGKNSISNIQHKQHPTLIAS</sequence>
<dbReference type="OrthoDB" id="494122at2"/>
<reference evidence="2 3" key="1">
    <citation type="submission" date="2016-11" db="EMBL/GenBank/DDBJ databases">
        <title>Draft Genome Sequences of Nine Cyanobacterial Strains from Diverse Habitats.</title>
        <authorList>
            <person name="Zhu T."/>
            <person name="Hou S."/>
            <person name="Lu X."/>
            <person name="Hess W.R."/>
        </authorList>
    </citation>
    <scope>NUCLEOTIDE SEQUENCE [LARGE SCALE GENOMIC DNA]</scope>
    <source>
        <strain evidence="2 3">IAM M-71</strain>
    </source>
</reference>
<evidence type="ECO:0000313" key="3">
    <source>
        <dbReference type="Proteomes" id="UP000185860"/>
    </source>
</evidence>
<feature type="transmembrane region" description="Helical" evidence="1">
    <location>
        <begin position="21"/>
        <end position="44"/>
    </location>
</feature>
<protein>
    <submittedName>
        <fullName evidence="2">Uncharacterized protein</fullName>
    </submittedName>
</protein>
<dbReference type="RefSeq" id="WP_073596676.1">
    <property type="nucleotide sequence ID" value="NZ_MRCE01000044.1"/>
</dbReference>
<proteinExistence type="predicted"/>
<evidence type="ECO:0000256" key="1">
    <source>
        <dbReference type="SAM" id="Phobius"/>
    </source>
</evidence>
<evidence type="ECO:0000313" key="2">
    <source>
        <dbReference type="EMBL" id="OKH31966.1"/>
    </source>
</evidence>
<organism evidence="2 3">
    <name type="scientific">[Phormidium ambiguum] IAM M-71</name>
    <dbReference type="NCBI Taxonomy" id="454136"/>
    <lineage>
        <taxon>Bacteria</taxon>
        <taxon>Bacillati</taxon>
        <taxon>Cyanobacteriota</taxon>
        <taxon>Cyanophyceae</taxon>
        <taxon>Oscillatoriophycideae</taxon>
        <taxon>Aerosakkonematales</taxon>
        <taxon>Aerosakkonemataceae</taxon>
        <taxon>Floridanema</taxon>
    </lineage>
</organism>
<dbReference type="AlphaFoldDB" id="A0A1U7I6R4"/>
<comment type="caution">
    <text evidence="2">The sequence shown here is derived from an EMBL/GenBank/DDBJ whole genome shotgun (WGS) entry which is preliminary data.</text>
</comment>
<accession>A0A1U7I6R4</accession>